<organism evidence="1 2">
    <name type="scientific">Alteromonas macleodii</name>
    <name type="common">Pseudoalteromonas macleodii</name>
    <dbReference type="NCBI Taxonomy" id="28108"/>
    <lineage>
        <taxon>Bacteria</taxon>
        <taxon>Pseudomonadati</taxon>
        <taxon>Pseudomonadota</taxon>
        <taxon>Gammaproteobacteria</taxon>
        <taxon>Alteromonadales</taxon>
        <taxon>Alteromonadaceae</taxon>
        <taxon>Alteromonas/Salinimonas group</taxon>
        <taxon>Alteromonas</taxon>
    </lineage>
</organism>
<protein>
    <submittedName>
        <fullName evidence="1">Uncharacterized protein</fullName>
    </submittedName>
</protein>
<evidence type="ECO:0000313" key="2">
    <source>
        <dbReference type="Proteomes" id="UP000509458"/>
    </source>
</evidence>
<sequence length="60" mass="6507">MPSFGAALWVITLNKAWLDIRGGMLFKLAPIQIITENALCLLQCQEALSSSQQGNSTAQN</sequence>
<evidence type="ECO:0000313" key="1">
    <source>
        <dbReference type="EMBL" id="CAB9494108.1"/>
    </source>
</evidence>
<dbReference type="Proteomes" id="UP000509458">
    <property type="component" value="Chromosome"/>
</dbReference>
<dbReference type="AlphaFoldDB" id="A0A6T9Y629"/>
<accession>A0A6T9Y629</accession>
<gene>
    <name evidence="1" type="ORF">ALFOR1_31056</name>
</gene>
<name>A0A6T9Y629_ALTMA</name>
<proteinExistence type="predicted"/>
<reference evidence="1 2" key="1">
    <citation type="submission" date="2020-06" db="EMBL/GenBank/DDBJ databases">
        <authorList>
            <person name="Duchaud E."/>
        </authorList>
    </citation>
    <scope>NUCLEOTIDE SEQUENCE [LARGE SCALE GENOMIC DNA]</scope>
    <source>
        <strain evidence="1">Alteromonas fortis</strain>
    </source>
</reference>
<dbReference type="EMBL" id="LR812090">
    <property type="protein sequence ID" value="CAB9494108.1"/>
    <property type="molecule type" value="Genomic_DNA"/>
</dbReference>